<evidence type="ECO:0000313" key="2">
    <source>
        <dbReference type="Proteomes" id="UP001163046"/>
    </source>
</evidence>
<dbReference type="AlphaFoldDB" id="A0A9W9ZLQ2"/>
<keyword evidence="2" id="KW-1185">Reference proteome</keyword>
<dbReference type="OrthoDB" id="5986978at2759"/>
<organism evidence="1 2">
    <name type="scientific">Desmophyllum pertusum</name>
    <dbReference type="NCBI Taxonomy" id="174260"/>
    <lineage>
        <taxon>Eukaryota</taxon>
        <taxon>Metazoa</taxon>
        <taxon>Cnidaria</taxon>
        <taxon>Anthozoa</taxon>
        <taxon>Hexacorallia</taxon>
        <taxon>Scleractinia</taxon>
        <taxon>Caryophylliina</taxon>
        <taxon>Caryophylliidae</taxon>
        <taxon>Desmophyllum</taxon>
    </lineage>
</organism>
<reference evidence="1" key="1">
    <citation type="submission" date="2023-01" db="EMBL/GenBank/DDBJ databases">
        <title>Genome assembly of the deep-sea coral Lophelia pertusa.</title>
        <authorList>
            <person name="Herrera S."/>
            <person name="Cordes E."/>
        </authorList>
    </citation>
    <scope>NUCLEOTIDE SEQUENCE</scope>
    <source>
        <strain evidence="1">USNM1676648</strain>
        <tissue evidence="1">Polyp</tissue>
    </source>
</reference>
<protein>
    <submittedName>
        <fullName evidence="1">Uncharacterized protein</fullName>
    </submittedName>
</protein>
<gene>
    <name evidence="1" type="ORF">OS493_024028</name>
</gene>
<proteinExistence type="predicted"/>
<name>A0A9W9ZLQ2_9CNID</name>
<comment type="caution">
    <text evidence="1">The sequence shown here is derived from an EMBL/GenBank/DDBJ whole genome shotgun (WGS) entry which is preliminary data.</text>
</comment>
<sequence>MTTNIESQEHRRRENNIIGYAEHPRAGGTDDLETFFSIAHRYLGLLFTLKQFKEKRQKLVREFCKRMDHTLPFYFFTLNERFRGEEDYPSFDDCPEGGHFYLLDTEAQLGSVYIALFWDNHQYPITCN</sequence>
<evidence type="ECO:0000313" key="1">
    <source>
        <dbReference type="EMBL" id="KAJ7384016.1"/>
    </source>
</evidence>
<accession>A0A9W9ZLQ2</accession>
<dbReference type="Proteomes" id="UP001163046">
    <property type="component" value="Unassembled WGS sequence"/>
</dbReference>
<dbReference type="EMBL" id="MU825891">
    <property type="protein sequence ID" value="KAJ7384016.1"/>
    <property type="molecule type" value="Genomic_DNA"/>
</dbReference>